<name>A0A6A6SQK7_9PLEO</name>
<accession>A0A6A6SQK7</accession>
<gene>
    <name evidence="2" type="ORF">K491DRAFT_736772</name>
</gene>
<evidence type="ECO:0000313" key="2">
    <source>
        <dbReference type="EMBL" id="KAF2648658.1"/>
    </source>
</evidence>
<feature type="region of interest" description="Disordered" evidence="1">
    <location>
        <begin position="38"/>
        <end position="125"/>
    </location>
</feature>
<reference evidence="2" key="1">
    <citation type="journal article" date="2020" name="Stud. Mycol.">
        <title>101 Dothideomycetes genomes: a test case for predicting lifestyles and emergence of pathogens.</title>
        <authorList>
            <person name="Haridas S."/>
            <person name="Albert R."/>
            <person name="Binder M."/>
            <person name="Bloem J."/>
            <person name="Labutti K."/>
            <person name="Salamov A."/>
            <person name="Andreopoulos B."/>
            <person name="Baker S."/>
            <person name="Barry K."/>
            <person name="Bills G."/>
            <person name="Bluhm B."/>
            <person name="Cannon C."/>
            <person name="Castanera R."/>
            <person name="Culley D."/>
            <person name="Daum C."/>
            <person name="Ezra D."/>
            <person name="Gonzalez J."/>
            <person name="Henrissat B."/>
            <person name="Kuo A."/>
            <person name="Liang C."/>
            <person name="Lipzen A."/>
            <person name="Lutzoni F."/>
            <person name="Magnuson J."/>
            <person name="Mondo S."/>
            <person name="Nolan M."/>
            <person name="Ohm R."/>
            <person name="Pangilinan J."/>
            <person name="Park H.-J."/>
            <person name="Ramirez L."/>
            <person name="Alfaro M."/>
            <person name="Sun H."/>
            <person name="Tritt A."/>
            <person name="Yoshinaga Y."/>
            <person name="Zwiers L.-H."/>
            <person name="Turgeon B."/>
            <person name="Goodwin S."/>
            <person name="Spatafora J."/>
            <person name="Crous P."/>
            <person name="Grigoriev I."/>
        </authorList>
    </citation>
    <scope>NUCLEOTIDE SEQUENCE</scope>
    <source>
        <strain evidence="2">CBS 122681</strain>
    </source>
</reference>
<protein>
    <submittedName>
        <fullName evidence="2">Uncharacterized protein</fullName>
    </submittedName>
</protein>
<dbReference type="EMBL" id="MU004528">
    <property type="protein sequence ID" value="KAF2648658.1"/>
    <property type="molecule type" value="Genomic_DNA"/>
</dbReference>
<feature type="compositionally biased region" description="Polar residues" evidence="1">
    <location>
        <begin position="92"/>
        <end position="113"/>
    </location>
</feature>
<feature type="compositionally biased region" description="Polar residues" evidence="1">
    <location>
        <begin position="38"/>
        <end position="50"/>
    </location>
</feature>
<dbReference type="Proteomes" id="UP000799324">
    <property type="component" value="Unassembled WGS sequence"/>
</dbReference>
<sequence length="186" mass="21128">MAPESDLPSLDTRKLQRIYIKHPPTFATLYKHQTLNKTSIMQNSETTIPSDQEKPEPNSPDLTIKTARTSSVHEKQMKGVKSVRLDSIPEQEPNNQPSNLPVSDTMRPVSSTKRPLGHKNPAVLPPMLEHTPLEVSRLFSSREDLECYVRGRACWKAKERFSPSLHEKFERITFARDDTPGGMIPE</sequence>
<organism evidence="2 3">
    <name type="scientific">Lophiostoma macrostomum CBS 122681</name>
    <dbReference type="NCBI Taxonomy" id="1314788"/>
    <lineage>
        <taxon>Eukaryota</taxon>
        <taxon>Fungi</taxon>
        <taxon>Dikarya</taxon>
        <taxon>Ascomycota</taxon>
        <taxon>Pezizomycotina</taxon>
        <taxon>Dothideomycetes</taxon>
        <taxon>Pleosporomycetidae</taxon>
        <taxon>Pleosporales</taxon>
        <taxon>Lophiostomataceae</taxon>
        <taxon>Lophiostoma</taxon>
    </lineage>
</organism>
<proteinExistence type="predicted"/>
<evidence type="ECO:0000256" key="1">
    <source>
        <dbReference type="SAM" id="MobiDB-lite"/>
    </source>
</evidence>
<keyword evidence="3" id="KW-1185">Reference proteome</keyword>
<dbReference type="AlphaFoldDB" id="A0A6A6SQK7"/>
<evidence type="ECO:0000313" key="3">
    <source>
        <dbReference type="Proteomes" id="UP000799324"/>
    </source>
</evidence>